<accession>A0ABU3S6E3</accession>
<evidence type="ECO:0000256" key="2">
    <source>
        <dbReference type="ARBA" id="ARBA00022448"/>
    </source>
</evidence>
<keyword evidence="2" id="KW-0813">Transport</keyword>
<dbReference type="GO" id="GO:0005524">
    <property type="term" value="F:ATP binding"/>
    <property type="evidence" value="ECO:0007669"/>
    <property type="project" value="UniProtKB-KW"/>
</dbReference>
<evidence type="ECO:0000313" key="11">
    <source>
        <dbReference type="Proteomes" id="UP001254257"/>
    </source>
</evidence>
<dbReference type="InterPro" id="IPR003439">
    <property type="entry name" value="ABC_transporter-like_ATP-bd"/>
</dbReference>
<dbReference type="InterPro" id="IPR003593">
    <property type="entry name" value="AAA+_ATPase"/>
</dbReference>
<dbReference type="InterPro" id="IPR050093">
    <property type="entry name" value="ABC_SmlMolc_Importer"/>
</dbReference>
<dbReference type="Gene3D" id="3.40.50.300">
    <property type="entry name" value="P-loop containing nucleotide triphosphate hydrolases"/>
    <property type="match status" value="1"/>
</dbReference>
<keyword evidence="3" id="KW-1003">Cell membrane</keyword>
<dbReference type="SUPFAM" id="SSF52540">
    <property type="entry name" value="P-loop containing nucleoside triphosphate hydrolases"/>
    <property type="match status" value="1"/>
</dbReference>
<keyword evidence="6 10" id="KW-0067">ATP-binding</keyword>
<protein>
    <submittedName>
        <fullName evidence="10">ATP-binding cassette domain-containing protein</fullName>
    </submittedName>
</protein>
<keyword evidence="5" id="KW-0547">Nucleotide-binding</keyword>
<comment type="caution">
    <text evidence="10">The sequence shown here is derived from an EMBL/GenBank/DDBJ whole genome shotgun (WGS) entry which is preliminary data.</text>
</comment>
<evidence type="ECO:0000259" key="9">
    <source>
        <dbReference type="PROSITE" id="PS50893"/>
    </source>
</evidence>
<dbReference type="Pfam" id="PF00005">
    <property type="entry name" value="ABC_tran"/>
    <property type="match status" value="1"/>
</dbReference>
<dbReference type="InterPro" id="IPR017871">
    <property type="entry name" value="ABC_transporter-like_CS"/>
</dbReference>
<keyword evidence="7" id="KW-1278">Translocase</keyword>
<feature type="domain" description="ABC transporter" evidence="9">
    <location>
        <begin position="2"/>
        <end position="230"/>
    </location>
</feature>
<dbReference type="PROSITE" id="PS00211">
    <property type="entry name" value="ABC_TRANSPORTER_1"/>
    <property type="match status" value="1"/>
</dbReference>
<sequence>MLEIARLALRYPDFAACYDLTVPAGALCAVIGPSGGGKTTLLHAIAGFERPSAGRLHFNGQDLLPLAPAARPISILFQDHNLFPHLTAAENVGLGLKPSLRLDAGERERVAAALAEVNLTEFASRRPAELSGGQRQRVALARALLRGKPLMLLDEPFGALDPGLRREMIARVDALRRSHGLTALMTLHTPEEAADTADLFAFVANGRVEAAGPWDRLTAKDGSESVRRFLGL</sequence>
<evidence type="ECO:0000256" key="1">
    <source>
        <dbReference type="ARBA" id="ARBA00005417"/>
    </source>
</evidence>
<organism evidence="10 11">
    <name type="scientific">Bosea rubneri</name>
    <dbReference type="NCBI Taxonomy" id="3075434"/>
    <lineage>
        <taxon>Bacteria</taxon>
        <taxon>Pseudomonadati</taxon>
        <taxon>Pseudomonadota</taxon>
        <taxon>Alphaproteobacteria</taxon>
        <taxon>Hyphomicrobiales</taxon>
        <taxon>Boseaceae</taxon>
        <taxon>Bosea</taxon>
    </lineage>
</organism>
<evidence type="ECO:0000256" key="3">
    <source>
        <dbReference type="ARBA" id="ARBA00022475"/>
    </source>
</evidence>
<evidence type="ECO:0000256" key="4">
    <source>
        <dbReference type="ARBA" id="ARBA00022519"/>
    </source>
</evidence>
<reference evidence="10 11" key="1">
    <citation type="submission" date="2023-09" db="EMBL/GenBank/DDBJ databases">
        <title>Whole genome shotgun sequencing (WGS) of Bosea sp. ZW T0_25, isolated from stored onions (Allium cepa).</title>
        <authorList>
            <person name="Stoll D.A."/>
            <person name="Huch M."/>
        </authorList>
    </citation>
    <scope>NUCLEOTIDE SEQUENCE [LARGE SCALE GENOMIC DNA]</scope>
    <source>
        <strain evidence="10 11">ZW T0_25</strain>
    </source>
</reference>
<dbReference type="PANTHER" id="PTHR42781">
    <property type="entry name" value="SPERMIDINE/PUTRESCINE IMPORT ATP-BINDING PROTEIN POTA"/>
    <property type="match status" value="1"/>
</dbReference>
<dbReference type="EMBL" id="JAWDID010000009">
    <property type="protein sequence ID" value="MDU0339945.1"/>
    <property type="molecule type" value="Genomic_DNA"/>
</dbReference>
<evidence type="ECO:0000256" key="6">
    <source>
        <dbReference type="ARBA" id="ARBA00022840"/>
    </source>
</evidence>
<evidence type="ECO:0000313" key="10">
    <source>
        <dbReference type="EMBL" id="MDU0339945.1"/>
    </source>
</evidence>
<name>A0ABU3S6E3_9HYPH</name>
<keyword evidence="4" id="KW-0997">Cell inner membrane</keyword>
<evidence type="ECO:0000256" key="5">
    <source>
        <dbReference type="ARBA" id="ARBA00022741"/>
    </source>
</evidence>
<dbReference type="PROSITE" id="PS50893">
    <property type="entry name" value="ABC_TRANSPORTER_2"/>
    <property type="match status" value="1"/>
</dbReference>
<keyword evidence="11" id="KW-1185">Reference proteome</keyword>
<gene>
    <name evidence="10" type="ORF">RKE40_08635</name>
</gene>
<proteinExistence type="inferred from homology"/>
<keyword evidence="8" id="KW-0472">Membrane</keyword>
<dbReference type="Proteomes" id="UP001254257">
    <property type="component" value="Unassembled WGS sequence"/>
</dbReference>
<dbReference type="PANTHER" id="PTHR42781:SF1">
    <property type="entry name" value="THIAMINE IMPORT ATP-BINDING PROTEIN THIQ"/>
    <property type="match status" value="1"/>
</dbReference>
<dbReference type="RefSeq" id="WP_316017825.1">
    <property type="nucleotide sequence ID" value="NZ_JAWDID010000009.1"/>
</dbReference>
<dbReference type="InterPro" id="IPR027417">
    <property type="entry name" value="P-loop_NTPase"/>
</dbReference>
<dbReference type="SMART" id="SM00382">
    <property type="entry name" value="AAA"/>
    <property type="match status" value="1"/>
</dbReference>
<comment type="similarity">
    <text evidence="1">Belongs to the ABC transporter superfamily.</text>
</comment>
<evidence type="ECO:0000256" key="8">
    <source>
        <dbReference type="ARBA" id="ARBA00023136"/>
    </source>
</evidence>
<evidence type="ECO:0000256" key="7">
    <source>
        <dbReference type="ARBA" id="ARBA00022967"/>
    </source>
</evidence>